<sequence>MTPPLGCIPTGAVARSSMRVPFLTASRHRPLVTAIRGASLRSTGTTASAVASLSRVLVCSSRNFYDKIRERRDGSDDEGPEQMFQDFPKGPHRQRVPAELHRCSEDAVEGAERLNRIFGIALVLAFGGGIYVLNPYRGDPYGRPDGYGMTEPKTGVRP</sequence>
<protein>
    <submittedName>
        <fullName evidence="2">Hypothetical_protein</fullName>
    </submittedName>
</protein>
<dbReference type="Proteomes" id="UP000319462">
    <property type="component" value="Chromosome 1"/>
</dbReference>
<evidence type="ECO:0000256" key="1">
    <source>
        <dbReference type="SAM" id="MobiDB-lite"/>
    </source>
</evidence>
<accession>A0A3P3YWI7</accession>
<dbReference type="EMBL" id="LS997600">
    <property type="protein sequence ID" value="SYZ62332.1"/>
    <property type="molecule type" value="Genomic_DNA"/>
</dbReference>
<dbReference type="AlphaFoldDB" id="A0A3P3YWI7"/>
<proteinExistence type="predicted"/>
<evidence type="ECO:0000313" key="2">
    <source>
        <dbReference type="EMBL" id="SYZ62332.1"/>
    </source>
</evidence>
<evidence type="ECO:0000313" key="3">
    <source>
        <dbReference type="Proteomes" id="UP000319462"/>
    </source>
</evidence>
<organism evidence="2 3">
    <name type="scientific">Leishmania braziliensis MHOM/BR/75/M2904</name>
    <dbReference type="NCBI Taxonomy" id="420245"/>
    <lineage>
        <taxon>Eukaryota</taxon>
        <taxon>Discoba</taxon>
        <taxon>Euglenozoa</taxon>
        <taxon>Kinetoplastea</taxon>
        <taxon>Metakinetoplastina</taxon>
        <taxon>Trypanosomatida</taxon>
        <taxon>Trypanosomatidae</taxon>
        <taxon>Leishmaniinae</taxon>
        <taxon>Leishmania</taxon>
        <taxon>Leishmania braziliensis species complex</taxon>
    </lineage>
</organism>
<feature type="region of interest" description="Disordered" evidence="1">
    <location>
        <begin position="69"/>
        <end position="95"/>
    </location>
</feature>
<gene>
    <name evidence="2" type="ORF">LBRM2904_01.0370</name>
</gene>
<name>A0A3P3YWI7_LEIBR</name>
<reference evidence="2 3" key="1">
    <citation type="submission" date="2018-09" db="EMBL/GenBank/DDBJ databases">
        <authorList>
            <person name="Peiro R."/>
            <person name="Begona"/>
            <person name="Cbmso G."/>
            <person name="Lopez M."/>
            <person name="Gonzalez S."/>
        </authorList>
    </citation>
    <scope>NUCLEOTIDE SEQUENCE [LARGE SCALE GENOMIC DNA]</scope>
</reference>